<comment type="caution">
    <text evidence="2">The sequence shown here is derived from an EMBL/GenBank/DDBJ whole genome shotgun (WGS) entry which is preliminary data.</text>
</comment>
<keyword evidence="3" id="KW-1185">Reference proteome</keyword>
<organism evidence="2 3">
    <name type="scientific">Streptomyces nanshensis</name>
    <dbReference type="NCBI Taxonomy" id="518642"/>
    <lineage>
        <taxon>Bacteria</taxon>
        <taxon>Bacillati</taxon>
        <taxon>Actinomycetota</taxon>
        <taxon>Actinomycetes</taxon>
        <taxon>Kitasatosporales</taxon>
        <taxon>Streptomycetaceae</taxon>
        <taxon>Streptomyces</taxon>
    </lineage>
</organism>
<feature type="compositionally biased region" description="Low complexity" evidence="1">
    <location>
        <begin position="145"/>
        <end position="155"/>
    </location>
</feature>
<reference evidence="2 3" key="1">
    <citation type="journal article" date="2016" name="Front. Microbiol.">
        <title>Comparative Genomics Analysis of Streptomyces Species Reveals Their Adaptation to the Marine Environment and Their Diversity at the Genomic Level.</title>
        <authorList>
            <person name="Tian X."/>
            <person name="Zhang Z."/>
            <person name="Yang T."/>
            <person name="Chen M."/>
            <person name="Li J."/>
            <person name="Chen F."/>
            <person name="Yang J."/>
            <person name="Li W."/>
            <person name="Zhang B."/>
            <person name="Zhang Z."/>
            <person name="Wu J."/>
            <person name="Zhang C."/>
            <person name="Long L."/>
            <person name="Xiao J."/>
        </authorList>
    </citation>
    <scope>NUCLEOTIDE SEQUENCE [LARGE SCALE GENOMIC DNA]</scope>
    <source>
        <strain evidence="2 3">SCSIO M10372</strain>
    </source>
</reference>
<sequence length="199" mass="20993">MHQAHTLRAARRARGVDQGGELFPLDGPNRLLDRVRMLIQVRRTPLLQLGEGEHLQPLHPREVRPGIEEDRVAEPWQAFDGGGDLVQLDRVLDEDRPAAGVGENVDSLLSMGAGVDGGGGGARAHRAQIGQDPLHPGGGGDRHPLLGPHPQGQQPGRDRMDAFGGLRPGQRVPPLGTGSAAGGRHGIAVGFPAGRGFDP</sequence>
<dbReference type="AlphaFoldDB" id="A0A1E7LWV9"/>
<protein>
    <submittedName>
        <fullName evidence="2">Uncharacterized protein</fullName>
    </submittedName>
</protein>
<evidence type="ECO:0000313" key="3">
    <source>
        <dbReference type="Proteomes" id="UP000175971"/>
    </source>
</evidence>
<name>A0A1E7LWV9_9ACTN</name>
<accession>A0A1E7LWV9</accession>
<proteinExistence type="predicted"/>
<feature type="region of interest" description="Disordered" evidence="1">
    <location>
        <begin position="130"/>
        <end position="159"/>
    </location>
</feature>
<dbReference type="Proteomes" id="UP000175971">
    <property type="component" value="Unassembled WGS sequence"/>
</dbReference>
<dbReference type="EMBL" id="LJGZ01000025">
    <property type="protein sequence ID" value="OEV20363.1"/>
    <property type="molecule type" value="Genomic_DNA"/>
</dbReference>
<evidence type="ECO:0000256" key="1">
    <source>
        <dbReference type="SAM" id="MobiDB-lite"/>
    </source>
</evidence>
<evidence type="ECO:0000313" key="2">
    <source>
        <dbReference type="EMBL" id="OEV20363.1"/>
    </source>
</evidence>
<feature type="region of interest" description="Disordered" evidence="1">
    <location>
        <begin position="176"/>
        <end position="199"/>
    </location>
</feature>
<gene>
    <name evidence="2" type="ORF">AN221_13005</name>
</gene>